<dbReference type="EMBL" id="NBNE01008570">
    <property type="protein sequence ID" value="OWY99344.1"/>
    <property type="molecule type" value="Genomic_DNA"/>
</dbReference>
<dbReference type="AlphaFoldDB" id="A0A225V215"/>
<evidence type="ECO:0000313" key="2">
    <source>
        <dbReference type="Proteomes" id="UP000198211"/>
    </source>
</evidence>
<gene>
    <name evidence="1" type="ORF">PHMEG_00029661</name>
</gene>
<sequence length="83" mass="9856">MNRKNRLFTENISRFALQSVVKTRKTQLFYRALNAVDGTLNLVHEEKLLQYRLAMKVIPGNMTLKQGQLKAMQEIFKRYRILK</sequence>
<name>A0A225V215_9STRA</name>
<keyword evidence="2" id="KW-1185">Reference proteome</keyword>
<proteinExistence type="predicted"/>
<protein>
    <submittedName>
        <fullName evidence="1">Uncharacterized protein</fullName>
    </submittedName>
</protein>
<dbReference type="OrthoDB" id="127828at2759"/>
<organism evidence="1 2">
    <name type="scientific">Phytophthora megakarya</name>
    <dbReference type="NCBI Taxonomy" id="4795"/>
    <lineage>
        <taxon>Eukaryota</taxon>
        <taxon>Sar</taxon>
        <taxon>Stramenopiles</taxon>
        <taxon>Oomycota</taxon>
        <taxon>Peronosporomycetes</taxon>
        <taxon>Peronosporales</taxon>
        <taxon>Peronosporaceae</taxon>
        <taxon>Phytophthora</taxon>
    </lineage>
</organism>
<evidence type="ECO:0000313" key="1">
    <source>
        <dbReference type="EMBL" id="OWY99344.1"/>
    </source>
</evidence>
<reference evidence="2" key="1">
    <citation type="submission" date="2017-03" db="EMBL/GenBank/DDBJ databases">
        <title>Phytopthora megakarya and P. palmivora, two closely related causual agents of cacao black pod achieved similar genome size and gene model numbers by different mechanisms.</title>
        <authorList>
            <person name="Ali S."/>
            <person name="Shao J."/>
            <person name="Larry D.J."/>
            <person name="Kronmiller B."/>
            <person name="Shen D."/>
            <person name="Strem M.D."/>
            <person name="Melnick R.L."/>
            <person name="Guiltinan M.J."/>
            <person name="Tyler B.M."/>
            <person name="Meinhardt L.W."/>
            <person name="Bailey B.A."/>
        </authorList>
    </citation>
    <scope>NUCLEOTIDE SEQUENCE [LARGE SCALE GENOMIC DNA]</scope>
    <source>
        <strain evidence="2">zdho120</strain>
    </source>
</reference>
<comment type="caution">
    <text evidence="1">The sequence shown here is derived from an EMBL/GenBank/DDBJ whole genome shotgun (WGS) entry which is preliminary data.</text>
</comment>
<accession>A0A225V215</accession>
<dbReference type="Proteomes" id="UP000198211">
    <property type="component" value="Unassembled WGS sequence"/>
</dbReference>